<dbReference type="EC" id="2.7.11.1" evidence="1"/>
<dbReference type="Proteomes" id="UP000318453">
    <property type="component" value="Chromosome"/>
</dbReference>
<dbReference type="OrthoDB" id="5518868at2"/>
<feature type="domain" description="Protein kinase" evidence="10">
    <location>
        <begin position="13"/>
        <end position="272"/>
    </location>
</feature>
<dbReference type="GO" id="GO:0004674">
    <property type="term" value="F:protein serine/threonine kinase activity"/>
    <property type="evidence" value="ECO:0007669"/>
    <property type="project" value="UniProtKB-KW"/>
</dbReference>
<sequence>MKHQIGDIIGDRFRITEKLGEGNVTTTFAAIDEAQDQTVAIKSLSFSDVKDWKTLELFEREAKTLKQLDHPQIPNYVDYLQIDTPNGDRELCIVQELAEGKSLHQLKCEGWQPSEAEVKSIAEEVLNVLSYIHNLKPPIIHRDIKPHNIIRQKNGKIVLVDFDAIQDRLLGGTTIVGTYGYMAPEQYQGRAQPTSDLYGLGATVLYLLTGKDTAQFFQEKSKIDVSSEISLSPTFANWLEGMLEPAIKNRFNNAQDALEAMQASYEVARPFNSDITLKRTKNSLDIVIPPTGITLLNLMKIGMVILISFVSFPFVVKAILIAIDGAVILALLILFFPGLFFLNGIHFVAQRINWHFRKIILSFNHNNFILQEEWRILGFKYTKYQEGKTSNLKYIKNTEEYYFNYNNNIIKNNSLMLNNGMQVFYLATCRSYLERKWLKEQINDFISNIN</sequence>
<dbReference type="InterPro" id="IPR011009">
    <property type="entry name" value="Kinase-like_dom_sf"/>
</dbReference>
<dbReference type="PANTHER" id="PTHR24363:SF0">
    <property type="entry name" value="SERINE_THREONINE KINASE LIKE DOMAIN CONTAINING 1"/>
    <property type="match status" value="1"/>
</dbReference>
<dbReference type="SMART" id="SM00220">
    <property type="entry name" value="S_TKc"/>
    <property type="match status" value="1"/>
</dbReference>
<evidence type="ECO:0000256" key="3">
    <source>
        <dbReference type="ARBA" id="ARBA00022679"/>
    </source>
</evidence>
<proteinExistence type="predicted"/>
<evidence type="ECO:0000256" key="6">
    <source>
        <dbReference type="ARBA" id="ARBA00022840"/>
    </source>
</evidence>
<accession>A0A5B8NIF6</accession>
<keyword evidence="9" id="KW-0812">Transmembrane</keyword>
<comment type="catalytic activity">
    <reaction evidence="8">
        <text>L-seryl-[protein] + ATP = O-phospho-L-seryl-[protein] + ADP + H(+)</text>
        <dbReference type="Rhea" id="RHEA:17989"/>
        <dbReference type="Rhea" id="RHEA-COMP:9863"/>
        <dbReference type="Rhea" id="RHEA-COMP:11604"/>
        <dbReference type="ChEBI" id="CHEBI:15378"/>
        <dbReference type="ChEBI" id="CHEBI:29999"/>
        <dbReference type="ChEBI" id="CHEBI:30616"/>
        <dbReference type="ChEBI" id="CHEBI:83421"/>
        <dbReference type="ChEBI" id="CHEBI:456216"/>
        <dbReference type="EC" id="2.7.11.1"/>
    </reaction>
</comment>
<evidence type="ECO:0000259" key="10">
    <source>
        <dbReference type="PROSITE" id="PS50011"/>
    </source>
</evidence>
<evidence type="ECO:0000313" key="12">
    <source>
        <dbReference type="Proteomes" id="UP000318453"/>
    </source>
</evidence>
<reference evidence="11" key="1">
    <citation type="submission" date="2019-08" db="EMBL/GenBank/DDBJ databases">
        <title>Carotenoids and Carotenoid Binding Proteins in the Halophilic Cyanobacterium Euhalothece sp. ZM00.</title>
        <authorList>
            <person name="Cho S.M."/>
            <person name="Song J.Y."/>
            <person name="Park Y.-I."/>
        </authorList>
    </citation>
    <scope>NUCLEOTIDE SEQUENCE [LARGE SCALE GENOMIC DNA]</scope>
    <source>
        <strain evidence="11">Z-M001</strain>
    </source>
</reference>
<dbReference type="Pfam" id="PF00069">
    <property type="entry name" value="Pkinase"/>
    <property type="match status" value="1"/>
</dbReference>
<dbReference type="AlphaFoldDB" id="A0A5B8NIF6"/>
<evidence type="ECO:0000256" key="1">
    <source>
        <dbReference type="ARBA" id="ARBA00012513"/>
    </source>
</evidence>
<evidence type="ECO:0000256" key="9">
    <source>
        <dbReference type="SAM" id="Phobius"/>
    </source>
</evidence>
<organism evidence="11 12">
    <name type="scientific">Euhalothece natronophila Z-M001</name>
    <dbReference type="NCBI Taxonomy" id="522448"/>
    <lineage>
        <taxon>Bacteria</taxon>
        <taxon>Bacillati</taxon>
        <taxon>Cyanobacteriota</taxon>
        <taxon>Cyanophyceae</taxon>
        <taxon>Oscillatoriophycideae</taxon>
        <taxon>Chroococcales</taxon>
        <taxon>Halothecacae</taxon>
        <taxon>Halothece cluster</taxon>
        <taxon>Euhalothece</taxon>
    </lineage>
</organism>
<evidence type="ECO:0000256" key="7">
    <source>
        <dbReference type="ARBA" id="ARBA00047899"/>
    </source>
</evidence>
<dbReference type="EMBL" id="CP042326">
    <property type="protein sequence ID" value="QDZ38727.1"/>
    <property type="molecule type" value="Genomic_DNA"/>
</dbReference>
<keyword evidence="9" id="KW-1133">Transmembrane helix</keyword>
<evidence type="ECO:0000256" key="2">
    <source>
        <dbReference type="ARBA" id="ARBA00022527"/>
    </source>
</evidence>
<dbReference type="InterPro" id="IPR000719">
    <property type="entry name" value="Prot_kinase_dom"/>
</dbReference>
<evidence type="ECO:0000313" key="11">
    <source>
        <dbReference type="EMBL" id="QDZ38727.1"/>
    </source>
</evidence>
<keyword evidence="4" id="KW-0547">Nucleotide-binding</keyword>
<dbReference type="CDD" id="cd14014">
    <property type="entry name" value="STKc_PknB_like"/>
    <property type="match status" value="1"/>
</dbReference>
<dbReference type="PANTHER" id="PTHR24363">
    <property type="entry name" value="SERINE/THREONINE PROTEIN KINASE"/>
    <property type="match status" value="1"/>
</dbReference>
<dbReference type="KEGG" id="enn:FRE64_01480"/>
<dbReference type="PROSITE" id="PS50011">
    <property type="entry name" value="PROTEIN_KINASE_DOM"/>
    <property type="match status" value="1"/>
</dbReference>
<dbReference type="RefSeq" id="WP_146294338.1">
    <property type="nucleotide sequence ID" value="NZ_CP042326.1"/>
</dbReference>
<keyword evidence="12" id="KW-1185">Reference proteome</keyword>
<keyword evidence="3" id="KW-0808">Transferase</keyword>
<dbReference type="Gene3D" id="1.10.510.10">
    <property type="entry name" value="Transferase(Phosphotransferase) domain 1"/>
    <property type="match status" value="1"/>
</dbReference>
<protein>
    <recommendedName>
        <fullName evidence="1">non-specific serine/threonine protein kinase</fullName>
        <ecNumber evidence="1">2.7.11.1</ecNumber>
    </recommendedName>
</protein>
<feature type="transmembrane region" description="Helical" evidence="9">
    <location>
        <begin position="301"/>
        <end position="323"/>
    </location>
</feature>
<name>A0A5B8NIF6_9CHRO</name>
<evidence type="ECO:0000256" key="4">
    <source>
        <dbReference type="ARBA" id="ARBA00022741"/>
    </source>
</evidence>
<feature type="transmembrane region" description="Helical" evidence="9">
    <location>
        <begin position="329"/>
        <end position="349"/>
    </location>
</feature>
<evidence type="ECO:0000256" key="5">
    <source>
        <dbReference type="ARBA" id="ARBA00022777"/>
    </source>
</evidence>
<dbReference type="SUPFAM" id="SSF56112">
    <property type="entry name" value="Protein kinase-like (PK-like)"/>
    <property type="match status" value="1"/>
</dbReference>
<keyword evidence="9" id="KW-0472">Membrane</keyword>
<dbReference type="GO" id="GO:0005524">
    <property type="term" value="F:ATP binding"/>
    <property type="evidence" value="ECO:0007669"/>
    <property type="project" value="UniProtKB-KW"/>
</dbReference>
<gene>
    <name evidence="11" type="ORF">FRE64_01480</name>
</gene>
<keyword evidence="5 11" id="KW-0418">Kinase</keyword>
<keyword evidence="6" id="KW-0067">ATP-binding</keyword>
<evidence type="ECO:0000256" key="8">
    <source>
        <dbReference type="ARBA" id="ARBA00048679"/>
    </source>
</evidence>
<keyword evidence="2 11" id="KW-0723">Serine/threonine-protein kinase</keyword>
<comment type="catalytic activity">
    <reaction evidence="7">
        <text>L-threonyl-[protein] + ATP = O-phospho-L-threonyl-[protein] + ADP + H(+)</text>
        <dbReference type="Rhea" id="RHEA:46608"/>
        <dbReference type="Rhea" id="RHEA-COMP:11060"/>
        <dbReference type="Rhea" id="RHEA-COMP:11605"/>
        <dbReference type="ChEBI" id="CHEBI:15378"/>
        <dbReference type="ChEBI" id="CHEBI:30013"/>
        <dbReference type="ChEBI" id="CHEBI:30616"/>
        <dbReference type="ChEBI" id="CHEBI:61977"/>
        <dbReference type="ChEBI" id="CHEBI:456216"/>
        <dbReference type="EC" id="2.7.11.1"/>
    </reaction>
</comment>